<evidence type="ECO:0000313" key="2">
    <source>
        <dbReference type="Proteomes" id="UP000257109"/>
    </source>
</evidence>
<comment type="caution">
    <text evidence="1">The sequence shown here is derived from an EMBL/GenBank/DDBJ whole genome shotgun (WGS) entry which is preliminary data.</text>
</comment>
<dbReference type="OrthoDB" id="1458325at2759"/>
<proteinExistence type="predicted"/>
<feature type="non-terminal residue" evidence="1">
    <location>
        <position position="1"/>
    </location>
</feature>
<protein>
    <submittedName>
        <fullName evidence="1">Uncharacterized protein</fullName>
    </submittedName>
</protein>
<dbReference type="AlphaFoldDB" id="A0A371I7Z1"/>
<sequence>MEKHLSQLYIPILPIPAYQRTPIFSMIANTLNQERSKEQRCLRFPTKSGTSVRPEQLDKDKTHDFVRRRLPIVFKARGNPWHFLTIFIPISFCSAFNSGLSSWNAYVDGNFFDTLLPDPDSSPTTITSFKPRSPLSFERISRLSRTDRKYIKEIPHLARSGLRFSFHLAFQGFIVYFIQEILNIKHSIFDLKKPVSDRWILNLLLFCIINHSIDGQKFHLQLVQHPLVELSMTKVVQNKARSEPIKYHIKWSTDNQFCWHGHAKSKDWRKIVHIKNV</sequence>
<evidence type="ECO:0000313" key="1">
    <source>
        <dbReference type="EMBL" id="RDY11156.1"/>
    </source>
</evidence>
<gene>
    <name evidence="1" type="ORF">CR513_04217</name>
</gene>
<dbReference type="Proteomes" id="UP000257109">
    <property type="component" value="Unassembled WGS sequence"/>
</dbReference>
<dbReference type="EMBL" id="QJKJ01000697">
    <property type="protein sequence ID" value="RDY11156.1"/>
    <property type="molecule type" value="Genomic_DNA"/>
</dbReference>
<name>A0A371I7Z1_MUCPR</name>
<keyword evidence="2" id="KW-1185">Reference proteome</keyword>
<reference evidence="1" key="1">
    <citation type="submission" date="2018-05" db="EMBL/GenBank/DDBJ databases">
        <title>Draft genome of Mucuna pruriens seed.</title>
        <authorList>
            <person name="Nnadi N.E."/>
            <person name="Vos R."/>
            <person name="Hasami M.H."/>
            <person name="Devisetty U.K."/>
            <person name="Aguiy J.C."/>
        </authorList>
    </citation>
    <scope>NUCLEOTIDE SEQUENCE [LARGE SCALE GENOMIC DNA]</scope>
    <source>
        <strain evidence="1">JCA_2017</strain>
    </source>
</reference>
<accession>A0A371I7Z1</accession>
<organism evidence="1 2">
    <name type="scientific">Mucuna pruriens</name>
    <name type="common">Velvet bean</name>
    <name type="synonym">Dolichos pruriens</name>
    <dbReference type="NCBI Taxonomy" id="157652"/>
    <lineage>
        <taxon>Eukaryota</taxon>
        <taxon>Viridiplantae</taxon>
        <taxon>Streptophyta</taxon>
        <taxon>Embryophyta</taxon>
        <taxon>Tracheophyta</taxon>
        <taxon>Spermatophyta</taxon>
        <taxon>Magnoliopsida</taxon>
        <taxon>eudicotyledons</taxon>
        <taxon>Gunneridae</taxon>
        <taxon>Pentapetalae</taxon>
        <taxon>rosids</taxon>
        <taxon>fabids</taxon>
        <taxon>Fabales</taxon>
        <taxon>Fabaceae</taxon>
        <taxon>Papilionoideae</taxon>
        <taxon>50 kb inversion clade</taxon>
        <taxon>NPAAA clade</taxon>
        <taxon>indigoferoid/millettioid clade</taxon>
        <taxon>Phaseoleae</taxon>
        <taxon>Mucuna</taxon>
    </lineage>
</organism>